<dbReference type="PaxDb" id="67767-A0A0J7JTY9"/>
<evidence type="ECO:0000313" key="1">
    <source>
        <dbReference type="EMBL" id="KMQ81637.1"/>
    </source>
</evidence>
<dbReference type="AlphaFoldDB" id="A0A0J7JTY9"/>
<accession>A0A0J7JTY9</accession>
<proteinExistence type="predicted"/>
<feature type="non-terminal residue" evidence="1">
    <location>
        <position position="1"/>
    </location>
</feature>
<reference evidence="1 2" key="1">
    <citation type="submission" date="2015-04" db="EMBL/GenBank/DDBJ databases">
        <title>Lasius niger genome sequencing.</title>
        <authorList>
            <person name="Konorov E.A."/>
            <person name="Nikitin M.A."/>
            <person name="Kirill M.V."/>
            <person name="Chang P."/>
        </authorList>
    </citation>
    <scope>NUCLEOTIDE SEQUENCE [LARGE SCALE GENOMIC DNA]</scope>
    <source>
        <tissue evidence="1">Whole</tissue>
    </source>
</reference>
<sequence>AVRDRLINADRIEEPRQRHVAHAGVDAIIQMQAAADVADMAFDFPDGFPAAAAAAEQRQIVAVALRVIAGDQTEQGGFAGAVWADYLPVFTRVNLPVEMIEDRPIVIADHAVTQDDQRTIRRQDLFLRRILRFRQRQPAEVFAVRQLRHQRVRHHLAARPAVGQGAVRQHAHLPDKIRYFVETVEHQHHGLPLGGKLAQQRGELRARVHVQPVERF</sequence>
<name>A0A0J7JTY9_LASNI</name>
<evidence type="ECO:0000313" key="2">
    <source>
        <dbReference type="Proteomes" id="UP000036403"/>
    </source>
</evidence>
<feature type="non-terminal residue" evidence="1">
    <location>
        <position position="216"/>
    </location>
</feature>
<keyword evidence="2" id="KW-1185">Reference proteome</keyword>
<protein>
    <submittedName>
        <fullName evidence="1">Uncharacterized protein</fullName>
    </submittedName>
</protein>
<dbReference type="Proteomes" id="UP000036403">
    <property type="component" value="Unassembled WGS sequence"/>
</dbReference>
<dbReference type="EMBL" id="LBMM01033195">
    <property type="protein sequence ID" value="KMQ81637.1"/>
    <property type="molecule type" value="Genomic_DNA"/>
</dbReference>
<gene>
    <name evidence="1" type="ORF">RF55_25682</name>
</gene>
<organism evidence="1 2">
    <name type="scientific">Lasius niger</name>
    <name type="common">Black garden ant</name>
    <dbReference type="NCBI Taxonomy" id="67767"/>
    <lineage>
        <taxon>Eukaryota</taxon>
        <taxon>Metazoa</taxon>
        <taxon>Ecdysozoa</taxon>
        <taxon>Arthropoda</taxon>
        <taxon>Hexapoda</taxon>
        <taxon>Insecta</taxon>
        <taxon>Pterygota</taxon>
        <taxon>Neoptera</taxon>
        <taxon>Endopterygota</taxon>
        <taxon>Hymenoptera</taxon>
        <taxon>Apocrita</taxon>
        <taxon>Aculeata</taxon>
        <taxon>Formicoidea</taxon>
        <taxon>Formicidae</taxon>
        <taxon>Formicinae</taxon>
        <taxon>Lasius</taxon>
        <taxon>Lasius</taxon>
    </lineage>
</organism>
<comment type="caution">
    <text evidence="1">The sequence shown here is derived from an EMBL/GenBank/DDBJ whole genome shotgun (WGS) entry which is preliminary data.</text>
</comment>